<dbReference type="GeneID" id="20236398"/>
<protein>
    <submittedName>
        <fullName evidence="1">Uncharacterized protein</fullName>
    </submittedName>
</protein>
<organism evidence="1 2">
    <name type="scientific">Lottia gigantea</name>
    <name type="common">Giant owl limpet</name>
    <dbReference type="NCBI Taxonomy" id="225164"/>
    <lineage>
        <taxon>Eukaryota</taxon>
        <taxon>Metazoa</taxon>
        <taxon>Spiralia</taxon>
        <taxon>Lophotrochozoa</taxon>
        <taxon>Mollusca</taxon>
        <taxon>Gastropoda</taxon>
        <taxon>Patellogastropoda</taxon>
        <taxon>Lottioidea</taxon>
        <taxon>Lottiidae</taxon>
        <taxon>Lottia</taxon>
    </lineage>
</organism>
<evidence type="ECO:0000313" key="2">
    <source>
        <dbReference type="Proteomes" id="UP000030746"/>
    </source>
</evidence>
<dbReference type="HOGENOM" id="CLU_2199945_0_0_1"/>
<reference evidence="1 2" key="1">
    <citation type="journal article" date="2013" name="Nature">
        <title>Insights into bilaterian evolution from three spiralian genomes.</title>
        <authorList>
            <person name="Simakov O."/>
            <person name="Marletaz F."/>
            <person name="Cho S.J."/>
            <person name="Edsinger-Gonzales E."/>
            <person name="Havlak P."/>
            <person name="Hellsten U."/>
            <person name="Kuo D.H."/>
            <person name="Larsson T."/>
            <person name="Lv J."/>
            <person name="Arendt D."/>
            <person name="Savage R."/>
            <person name="Osoegawa K."/>
            <person name="de Jong P."/>
            <person name="Grimwood J."/>
            <person name="Chapman J.A."/>
            <person name="Shapiro H."/>
            <person name="Aerts A."/>
            <person name="Otillar R.P."/>
            <person name="Terry A.Y."/>
            <person name="Boore J.L."/>
            <person name="Grigoriev I.V."/>
            <person name="Lindberg D.R."/>
            <person name="Seaver E.C."/>
            <person name="Weisblat D.A."/>
            <person name="Putnam N.H."/>
            <person name="Rokhsar D.S."/>
        </authorList>
    </citation>
    <scope>NUCLEOTIDE SEQUENCE [LARGE SCALE GENOMIC DNA]</scope>
</reference>
<keyword evidence="2" id="KW-1185">Reference proteome</keyword>
<dbReference type="Proteomes" id="UP000030746">
    <property type="component" value="Unassembled WGS sequence"/>
</dbReference>
<dbReference type="CTD" id="20236398"/>
<name>V3ZXD1_LOTGI</name>
<dbReference type="EMBL" id="KB202953">
    <property type="protein sequence ID" value="ESO87280.1"/>
    <property type="molecule type" value="Genomic_DNA"/>
</dbReference>
<proteinExistence type="predicted"/>
<gene>
    <name evidence="1" type="ORF">LOTGIDRAFT_154779</name>
</gene>
<dbReference type="KEGG" id="lgi:LOTGIDRAFT_154779"/>
<dbReference type="AlphaFoldDB" id="V3ZXD1"/>
<evidence type="ECO:0000313" key="1">
    <source>
        <dbReference type="EMBL" id="ESO87280.1"/>
    </source>
</evidence>
<accession>V3ZXD1</accession>
<sequence length="108" mass="12677">MACLWDQRHLMRLLVSTSEIISDVCDITKWRAIAKNSYVHTPTHYLHPSHAEYGYKRRELRSTVDWSAEEIQTMLFLQKGTTLGHLLRINIKIRSSIPTDRPFFYSAL</sequence>
<dbReference type="RefSeq" id="XP_009062226.1">
    <property type="nucleotide sequence ID" value="XM_009063978.1"/>
</dbReference>